<accession>R0A410</accession>
<dbReference type="AlphaFoldDB" id="R0A410"/>
<keyword evidence="2" id="KW-1185">Reference proteome</keyword>
<dbReference type="HOGENOM" id="CLU_142114_0_0_9"/>
<dbReference type="EMBL" id="AGYH01000018">
    <property type="protein sequence ID" value="ENZ46935.1"/>
    <property type="molecule type" value="Genomic_DNA"/>
</dbReference>
<protein>
    <submittedName>
        <fullName evidence="1">Uncharacterized protein</fullName>
    </submittedName>
</protein>
<evidence type="ECO:0000313" key="1">
    <source>
        <dbReference type="EMBL" id="ENZ46935.1"/>
    </source>
</evidence>
<proteinExistence type="predicted"/>
<name>R0A410_9FIRM</name>
<sequence length="153" mass="17193">MAYAEKTSISVARTKADIEELVQKYGASQFVSGYKDNLAVIGFSMSGRQIKFLLPLPDKSAREYWYTPGRGQRRTEAAAHTAWEQACRSRWRALYLIIKAKLEAVEAGISTVEREFLYDIVLPDGQTAGEWMAPQIAEAYQTGQMPPMLPLLD</sequence>
<evidence type="ECO:0000313" key="2">
    <source>
        <dbReference type="Proteomes" id="UP000013126"/>
    </source>
</evidence>
<dbReference type="OrthoDB" id="7565870at2"/>
<comment type="caution">
    <text evidence="1">The sequence shown here is derived from an EMBL/GenBank/DDBJ whole genome shotgun (WGS) entry which is preliminary data.</text>
</comment>
<gene>
    <name evidence="1" type="ORF">HMPREF1085_05529</name>
</gene>
<reference evidence="1 2" key="1">
    <citation type="submission" date="2013-01" db="EMBL/GenBank/DDBJ databases">
        <title>The Genome Sequence of Clostridium bolteae 90A9.</title>
        <authorList>
            <consortium name="The Broad Institute Genome Sequencing Platform"/>
            <person name="Earl A."/>
            <person name="Ward D."/>
            <person name="Feldgarden M."/>
            <person name="Gevers D."/>
            <person name="Courvalin P."/>
            <person name="Lambert T."/>
            <person name="Walker B."/>
            <person name="Young S.K."/>
            <person name="Zeng Q."/>
            <person name="Gargeya S."/>
            <person name="Fitzgerald M."/>
            <person name="Haas B."/>
            <person name="Abouelleil A."/>
            <person name="Alvarado L."/>
            <person name="Arachchi H.M."/>
            <person name="Berlin A.M."/>
            <person name="Chapman S.B."/>
            <person name="Dewar J."/>
            <person name="Goldberg J."/>
            <person name="Griggs A."/>
            <person name="Gujja S."/>
            <person name="Hansen M."/>
            <person name="Howarth C."/>
            <person name="Imamovic A."/>
            <person name="Larimer J."/>
            <person name="McCowan C."/>
            <person name="Murphy C."/>
            <person name="Neiman D."/>
            <person name="Pearson M."/>
            <person name="Priest M."/>
            <person name="Roberts A."/>
            <person name="Saif S."/>
            <person name="Shea T."/>
            <person name="Sisk P."/>
            <person name="Sykes S."/>
            <person name="Wortman J."/>
            <person name="Nusbaum C."/>
            <person name="Birren B."/>
        </authorList>
    </citation>
    <scope>NUCLEOTIDE SEQUENCE [LARGE SCALE GENOMIC DNA]</scope>
    <source>
        <strain evidence="1 2">90A9</strain>
    </source>
</reference>
<dbReference type="Proteomes" id="UP000013126">
    <property type="component" value="Unassembled WGS sequence"/>
</dbReference>
<organism evidence="1 2">
    <name type="scientific">Enterocloster bolteae 90A9</name>
    <dbReference type="NCBI Taxonomy" id="997894"/>
    <lineage>
        <taxon>Bacteria</taxon>
        <taxon>Bacillati</taxon>
        <taxon>Bacillota</taxon>
        <taxon>Clostridia</taxon>
        <taxon>Lachnospirales</taxon>
        <taxon>Lachnospiraceae</taxon>
        <taxon>Enterocloster</taxon>
    </lineage>
</organism>